<comment type="caution">
    <text evidence="2">The sequence shown here is derived from an EMBL/GenBank/DDBJ whole genome shotgun (WGS) entry which is preliminary data.</text>
</comment>
<proteinExistence type="predicted"/>
<dbReference type="SUPFAM" id="SSF88713">
    <property type="entry name" value="Glycoside hydrolase/deacetylase"/>
    <property type="match status" value="1"/>
</dbReference>
<dbReference type="PANTHER" id="PTHR10587:SF134">
    <property type="entry name" value="SECRETED PROTEIN"/>
    <property type="match status" value="1"/>
</dbReference>
<dbReference type="EMBL" id="SLYC01000059">
    <property type="protein sequence ID" value="TCP95494.1"/>
    <property type="molecule type" value="Genomic_DNA"/>
</dbReference>
<organism evidence="2 3">
    <name type="scientific">Serpentinicella alkaliphila</name>
    <dbReference type="NCBI Taxonomy" id="1734049"/>
    <lineage>
        <taxon>Bacteria</taxon>
        <taxon>Bacillati</taxon>
        <taxon>Bacillota</taxon>
        <taxon>Clostridia</taxon>
        <taxon>Peptostreptococcales</taxon>
        <taxon>Natronincolaceae</taxon>
        <taxon>Serpentinicella</taxon>
    </lineage>
</organism>
<gene>
    <name evidence="2" type="ORF">EDD79_10599</name>
</gene>
<keyword evidence="3" id="KW-1185">Reference proteome</keyword>
<dbReference type="InterPro" id="IPR002509">
    <property type="entry name" value="NODB_dom"/>
</dbReference>
<feature type="domain" description="NodB homology" evidence="1">
    <location>
        <begin position="64"/>
        <end position="258"/>
    </location>
</feature>
<dbReference type="Gene3D" id="3.20.20.370">
    <property type="entry name" value="Glycoside hydrolase/deacetylase"/>
    <property type="match status" value="1"/>
</dbReference>
<dbReference type="GO" id="GO:0005975">
    <property type="term" value="P:carbohydrate metabolic process"/>
    <property type="evidence" value="ECO:0007669"/>
    <property type="project" value="InterPro"/>
</dbReference>
<dbReference type="AlphaFoldDB" id="A0A4R2T3T6"/>
<dbReference type="Pfam" id="PF01522">
    <property type="entry name" value="Polysacc_deac_1"/>
    <property type="match status" value="1"/>
</dbReference>
<evidence type="ECO:0000259" key="1">
    <source>
        <dbReference type="PROSITE" id="PS51677"/>
    </source>
</evidence>
<dbReference type="OrthoDB" id="9784220at2"/>
<dbReference type="PANTHER" id="PTHR10587">
    <property type="entry name" value="GLYCOSYL TRANSFERASE-RELATED"/>
    <property type="match status" value="1"/>
</dbReference>
<evidence type="ECO:0000313" key="2">
    <source>
        <dbReference type="EMBL" id="TCP95494.1"/>
    </source>
</evidence>
<name>A0A4R2T3T6_9FIRM</name>
<dbReference type="InterPro" id="IPR050248">
    <property type="entry name" value="Polysacc_deacetylase_ArnD"/>
</dbReference>
<dbReference type="CDD" id="cd10955">
    <property type="entry name" value="CE4_BH0857_like"/>
    <property type="match status" value="1"/>
</dbReference>
<sequence>MKFKKISVYFLIICLLVLNTSSIFAIEKIEQLKLDYAQKYRDNIPKEWGENVTGVRNRIDTDKKIIALTFDACGQGGLSNGYDKELIDFLVSEEIPATLFISSRWIDINKEILVDLSANPLFTIENHGFRHKPLSLNGNSAYGVKGTSSIEEVVEEIYLNTIKIEELTGRRPKYFRSGTTYYDDVAVMIANDLGQEVINYNVLGDAGATFRKEQIVKSAITATPGSIFLYHMNRPESQVYEGVKEAITILREKGYEFVKLEDFHDQLGPRTMEELRRDTIKDLLQDRINEFRLKKYKIFKNLLLKLKGVIDE</sequence>
<dbReference type="Proteomes" id="UP000295504">
    <property type="component" value="Unassembled WGS sequence"/>
</dbReference>
<dbReference type="PROSITE" id="PS51677">
    <property type="entry name" value="NODB"/>
    <property type="match status" value="1"/>
</dbReference>
<reference evidence="2 3" key="1">
    <citation type="submission" date="2019-03" db="EMBL/GenBank/DDBJ databases">
        <title>Genomic Encyclopedia of Type Strains, Phase IV (KMG-IV): sequencing the most valuable type-strain genomes for metagenomic binning, comparative biology and taxonomic classification.</title>
        <authorList>
            <person name="Goeker M."/>
        </authorList>
    </citation>
    <scope>NUCLEOTIDE SEQUENCE [LARGE SCALE GENOMIC DNA]</scope>
    <source>
        <strain evidence="2 3">DSM 100013</strain>
    </source>
</reference>
<protein>
    <submittedName>
        <fullName evidence="2">Peptidoglycan/xylan/chitin deacetylase (PgdA/CDA1 family)</fullName>
    </submittedName>
</protein>
<dbReference type="InterPro" id="IPR011330">
    <property type="entry name" value="Glyco_hydro/deAcase_b/a-brl"/>
</dbReference>
<evidence type="ECO:0000313" key="3">
    <source>
        <dbReference type="Proteomes" id="UP000295504"/>
    </source>
</evidence>
<dbReference type="GO" id="GO:0016810">
    <property type="term" value="F:hydrolase activity, acting on carbon-nitrogen (but not peptide) bonds"/>
    <property type="evidence" value="ECO:0007669"/>
    <property type="project" value="InterPro"/>
</dbReference>
<accession>A0A4R2T3T6</accession>
<dbReference type="RefSeq" id="WP_132849678.1">
    <property type="nucleotide sequence ID" value="NZ_CP058648.1"/>
</dbReference>